<comment type="caution">
    <text evidence="3">The sequence shown here is derived from an EMBL/GenBank/DDBJ whole genome shotgun (WGS) entry which is preliminary data.</text>
</comment>
<feature type="region of interest" description="Disordered" evidence="1">
    <location>
        <begin position="23"/>
        <end position="52"/>
    </location>
</feature>
<feature type="compositionally biased region" description="Low complexity" evidence="1">
    <location>
        <begin position="31"/>
        <end position="45"/>
    </location>
</feature>
<evidence type="ECO:0000256" key="1">
    <source>
        <dbReference type="SAM" id="MobiDB-lite"/>
    </source>
</evidence>
<dbReference type="GeneID" id="83219159"/>
<dbReference type="Proteomes" id="UP001234581">
    <property type="component" value="Unassembled WGS sequence"/>
</dbReference>
<keyword evidence="2" id="KW-0732">Signal</keyword>
<reference evidence="3 4" key="1">
    <citation type="submission" date="2023-03" db="EMBL/GenBank/DDBJ databases">
        <title>Genome sequence of Lichtheimia ornata CBS 291.66.</title>
        <authorList>
            <person name="Mohabir J.T."/>
            <person name="Shea T.P."/>
            <person name="Kurbessoian T."/>
            <person name="Berby B."/>
            <person name="Fontaine J."/>
            <person name="Livny J."/>
            <person name="Gnirke A."/>
            <person name="Stajich J.E."/>
            <person name="Cuomo C.A."/>
        </authorList>
    </citation>
    <scope>NUCLEOTIDE SEQUENCE [LARGE SCALE GENOMIC DNA]</scope>
    <source>
        <strain evidence="3">CBS 291.66</strain>
    </source>
</reference>
<evidence type="ECO:0000313" key="4">
    <source>
        <dbReference type="Proteomes" id="UP001234581"/>
    </source>
</evidence>
<proteinExistence type="predicted"/>
<evidence type="ECO:0000256" key="2">
    <source>
        <dbReference type="SAM" id="SignalP"/>
    </source>
</evidence>
<keyword evidence="4" id="KW-1185">Reference proteome</keyword>
<evidence type="ECO:0000313" key="3">
    <source>
        <dbReference type="EMBL" id="KAJ8652614.1"/>
    </source>
</evidence>
<dbReference type="AlphaFoldDB" id="A0AAD7US81"/>
<name>A0AAD7US81_9FUNG</name>
<sequence length="92" mass="9655">MHFSSPLALVAAAFALGVMAVGETSSGQGGADPNAATTDPTTPQAGKEEPKLDTKAKALCDKHCPDLGLQDMRDACMKQCIAFYDPLFRQLA</sequence>
<dbReference type="RefSeq" id="XP_058337528.1">
    <property type="nucleotide sequence ID" value="XM_058491723.1"/>
</dbReference>
<feature type="chain" id="PRO_5042264616" evidence="2">
    <location>
        <begin position="21"/>
        <end position="92"/>
    </location>
</feature>
<organism evidence="3 4">
    <name type="scientific">Lichtheimia ornata</name>
    <dbReference type="NCBI Taxonomy" id="688661"/>
    <lineage>
        <taxon>Eukaryota</taxon>
        <taxon>Fungi</taxon>
        <taxon>Fungi incertae sedis</taxon>
        <taxon>Mucoromycota</taxon>
        <taxon>Mucoromycotina</taxon>
        <taxon>Mucoromycetes</taxon>
        <taxon>Mucorales</taxon>
        <taxon>Lichtheimiaceae</taxon>
        <taxon>Lichtheimia</taxon>
    </lineage>
</organism>
<protein>
    <submittedName>
        <fullName evidence="3">Uncharacterized protein</fullName>
    </submittedName>
</protein>
<gene>
    <name evidence="3" type="ORF">O0I10_011760</name>
</gene>
<feature type="signal peptide" evidence="2">
    <location>
        <begin position="1"/>
        <end position="20"/>
    </location>
</feature>
<accession>A0AAD7US81</accession>
<dbReference type="EMBL" id="JARTCD010000099">
    <property type="protein sequence ID" value="KAJ8652614.1"/>
    <property type="molecule type" value="Genomic_DNA"/>
</dbReference>